<feature type="compositionally biased region" description="Basic and acidic residues" evidence="10">
    <location>
        <begin position="565"/>
        <end position="587"/>
    </location>
</feature>
<dbReference type="Pfam" id="PF15693">
    <property type="entry name" value="Med26_C"/>
    <property type="match status" value="1"/>
</dbReference>
<feature type="compositionally biased region" description="Basic and acidic residues" evidence="10">
    <location>
        <begin position="797"/>
        <end position="808"/>
    </location>
</feature>
<dbReference type="InParanoid" id="A0A5F9CMB2"/>
<evidence type="ECO:0000256" key="8">
    <source>
        <dbReference type="ARBA" id="ARBA00030125"/>
    </source>
</evidence>
<proteinExistence type="inferred from homology"/>
<dbReference type="GO" id="GO:0003712">
    <property type="term" value="F:transcription coregulator activity"/>
    <property type="evidence" value="ECO:0007669"/>
    <property type="project" value="TreeGrafter"/>
</dbReference>
<feature type="region of interest" description="Disordered" evidence="10">
    <location>
        <begin position="26"/>
        <end position="92"/>
    </location>
</feature>
<sequence>VKLPGAFWSGSVKLCAFYWASPSLLPPSRDRTELTSQDRSWACREGRQGRGLPRTRGQGQGLSAGSCPTDPEHGGGVGSHLQPGEIPHYQRGTGGEWALQERGREGPWGVRHPQPPACWSAPPTVARELSCPRAPGIPVGFRLQSWQTGPVGEGRVLAPRRVPSPSLWLLSLQETRLGKLINDVRKKTTNEELAKRAKKLLRSWQKLIEPAHQNEAALRGLAGAAGSANGGAHHCRPEAGPPGTPKSIQELKSRNDIQRLPGQRPDRLGGQKRRGDQRDLGHPGPPAKVSKASHEPLLPNSSPLPTNGISGSPESFPGPPDGGGGGGGGGGGHGPESGRVEPTENDTHSGKIPVHAVRPHTSSPGLGQPPGPCLQTKAAVLQQLDRVDETPGPPHPRGPARCSFSPRNSRHEGSFARQRSPYAPKGSVSSPSPRLQPLDATQVPSPLPLAQPSTPPVRRLELLPSAESPVRWLEQPEGRHRLAAPGCKAGLPPAGFSPDSSRVDSDAAAAGGSDSKKKKRYRPRDYTVNLDGQVAEAGVRPVRLKERKLTFDPMTRQIKPLTQKEPVRADSPARTEQPPRTEPDAPEAKASLQSPFEQTNWKELSGNEIIQSYLSRQSSLLLSSGTQTPGAHHFMSKYLKQEQSRAHSHLAAGGSGGGGQEPRGLPPLPPSRDSPPFVKCCYQFTNKIAKGGRRARTAKRVRNLSERVSPHPGTQAGRQAGAGTRPPEPEPEPGAEPRVRPLKTDAEKRRSPHHRPIPGQRAEPWDGTWGDERRMWGPGAPPRTALSARGRSPQGREAGRAPCKEKPKMSMRRCVAGSGTGTFQNTSAFIRGEPSYIVRALKPDRHARSRREHGHMPQKQTAWNAGRTKAWAAAAGRASLVSPGHPDAAALQPCASCVVLMRICLFI</sequence>
<evidence type="ECO:0000259" key="11">
    <source>
        <dbReference type="SMART" id="SM00509"/>
    </source>
</evidence>
<feature type="compositionally biased region" description="Low complexity" evidence="10">
    <location>
        <begin position="296"/>
        <end position="315"/>
    </location>
</feature>
<dbReference type="GO" id="GO:0070847">
    <property type="term" value="C:core mediator complex"/>
    <property type="evidence" value="ECO:0007669"/>
    <property type="project" value="TreeGrafter"/>
</dbReference>
<dbReference type="GO" id="GO:0006357">
    <property type="term" value="P:regulation of transcription by RNA polymerase II"/>
    <property type="evidence" value="ECO:0007669"/>
    <property type="project" value="InterPro"/>
</dbReference>
<feature type="domain" description="Transcription elongation factor TFIIS/CRSP70 N-terminal sub-type" evidence="11">
    <location>
        <begin position="140"/>
        <end position="210"/>
    </location>
</feature>
<dbReference type="InterPro" id="IPR035441">
    <property type="entry name" value="TFIIS/LEDGF_dom_sf"/>
</dbReference>
<dbReference type="InterPro" id="IPR031416">
    <property type="entry name" value="Med26_C"/>
</dbReference>
<comment type="similarity">
    <text evidence="2">Belongs to the Mediator complex subunit 26 family.</text>
</comment>
<dbReference type="GO" id="GO:0016592">
    <property type="term" value="C:mediator complex"/>
    <property type="evidence" value="ECO:0007669"/>
    <property type="project" value="InterPro"/>
</dbReference>
<dbReference type="Pfam" id="PF08711">
    <property type="entry name" value="Med26"/>
    <property type="match status" value="1"/>
</dbReference>
<dbReference type="Ensembl" id="ENSOCUT00000054881.1">
    <property type="protein sequence ID" value="ENSOCUP00000034616.1"/>
    <property type="gene ID" value="ENSOCUG00000027878.3"/>
</dbReference>
<evidence type="ECO:0000256" key="3">
    <source>
        <dbReference type="ARBA" id="ARBA00019686"/>
    </source>
</evidence>
<dbReference type="SMART" id="SM00509">
    <property type="entry name" value="TFS2N"/>
    <property type="match status" value="1"/>
</dbReference>
<evidence type="ECO:0000313" key="12">
    <source>
        <dbReference type="Ensembl" id="ENSOCUP00000034616.1"/>
    </source>
</evidence>
<dbReference type="Gene3D" id="1.20.930.10">
    <property type="entry name" value="Conserved domain common to transcription factors TFIIS, elongin A, CRSP70"/>
    <property type="match status" value="1"/>
</dbReference>
<gene>
    <name evidence="12" type="primary">MED26</name>
</gene>
<dbReference type="STRING" id="9986.ENSOCUP00000034616"/>
<keyword evidence="5" id="KW-0010">Activator</keyword>
<dbReference type="PANTHER" id="PTHR15201:SF1">
    <property type="entry name" value="MEDIATOR OF RNA POLYMERASE II TRANSCRIPTION SUBUNIT 26"/>
    <property type="match status" value="1"/>
</dbReference>
<protein>
    <recommendedName>
        <fullName evidence="3">Mediator of RNA polymerase II transcription subunit 26</fullName>
    </recommendedName>
    <alternativeName>
        <fullName evidence="8">Cofactor required for Sp1 transcriptional activation subunit 7</fullName>
    </alternativeName>
    <alternativeName>
        <fullName evidence="9">Mediator complex subunit 26</fullName>
    </alternativeName>
</protein>
<reference evidence="12 13" key="1">
    <citation type="journal article" date="2011" name="Nature">
        <title>A high-resolution map of human evolutionary constraint using 29 mammals.</title>
        <authorList>
            <person name="Lindblad-Toh K."/>
            <person name="Garber M."/>
            <person name="Zuk O."/>
            <person name="Lin M.F."/>
            <person name="Parker B.J."/>
            <person name="Washietl S."/>
            <person name="Kheradpour P."/>
            <person name="Ernst J."/>
            <person name="Jordan G."/>
            <person name="Mauceli E."/>
            <person name="Ward L.D."/>
            <person name="Lowe C.B."/>
            <person name="Holloway A.K."/>
            <person name="Clamp M."/>
            <person name="Gnerre S."/>
            <person name="Alfoldi J."/>
            <person name="Beal K."/>
            <person name="Chang J."/>
            <person name="Clawson H."/>
            <person name="Cuff J."/>
            <person name="Di Palma F."/>
            <person name="Fitzgerald S."/>
            <person name="Flicek P."/>
            <person name="Guttman M."/>
            <person name="Hubisz M.J."/>
            <person name="Jaffe D.B."/>
            <person name="Jungreis I."/>
            <person name="Kent W.J."/>
            <person name="Kostka D."/>
            <person name="Lara M."/>
            <person name="Martins A.L."/>
            <person name="Massingham T."/>
            <person name="Moltke I."/>
            <person name="Raney B.J."/>
            <person name="Rasmussen M.D."/>
            <person name="Robinson J."/>
            <person name="Stark A."/>
            <person name="Vilella A.J."/>
            <person name="Wen J."/>
            <person name="Xie X."/>
            <person name="Zody M.C."/>
            <person name="Baldwin J."/>
            <person name="Bloom T."/>
            <person name="Chin C.W."/>
            <person name="Heiman D."/>
            <person name="Nicol R."/>
            <person name="Nusbaum C."/>
            <person name="Young S."/>
            <person name="Wilkinson J."/>
            <person name="Worley K.C."/>
            <person name="Kovar C.L."/>
            <person name="Muzny D.M."/>
            <person name="Gibbs R.A."/>
            <person name="Cree A."/>
            <person name="Dihn H.H."/>
            <person name="Fowler G."/>
            <person name="Jhangiani S."/>
            <person name="Joshi V."/>
            <person name="Lee S."/>
            <person name="Lewis L.R."/>
            <person name="Nazareth L.V."/>
            <person name="Okwuonu G."/>
            <person name="Santibanez J."/>
            <person name="Warren W.C."/>
            <person name="Mardis E.R."/>
            <person name="Weinstock G.M."/>
            <person name="Wilson R.K."/>
            <person name="Delehaunty K."/>
            <person name="Dooling D."/>
            <person name="Fronik C."/>
            <person name="Fulton L."/>
            <person name="Fulton B."/>
            <person name="Graves T."/>
            <person name="Minx P."/>
            <person name="Sodergren E."/>
            <person name="Birney E."/>
            <person name="Margulies E.H."/>
            <person name="Herrero J."/>
            <person name="Green E.D."/>
            <person name="Haussler D."/>
            <person name="Siepel A."/>
            <person name="Goldman N."/>
            <person name="Pollard K.S."/>
            <person name="Pedersen J.S."/>
            <person name="Lander E.S."/>
            <person name="Kellis M."/>
        </authorList>
    </citation>
    <scope>NUCLEOTIDE SEQUENCE [LARGE SCALE GENOMIC DNA]</scope>
    <source>
        <strain evidence="13">Thorbecke</strain>
    </source>
</reference>
<feature type="compositionally biased region" description="Basic and acidic residues" evidence="10">
    <location>
        <begin position="264"/>
        <end position="281"/>
    </location>
</feature>
<dbReference type="AlphaFoldDB" id="A0A5F9CMB2"/>
<feature type="region of interest" description="Disordered" evidence="10">
    <location>
        <begin position="548"/>
        <end position="594"/>
    </location>
</feature>
<dbReference type="Bgee" id="ENSOCUG00000027878">
    <property type="expression patterns" value="Expressed in testis and 16 other cell types or tissues"/>
</dbReference>
<organism evidence="12 13">
    <name type="scientific">Oryctolagus cuniculus</name>
    <name type="common">Rabbit</name>
    <dbReference type="NCBI Taxonomy" id="9986"/>
    <lineage>
        <taxon>Eukaryota</taxon>
        <taxon>Metazoa</taxon>
        <taxon>Chordata</taxon>
        <taxon>Craniata</taxon>
        <taxon>Vertebrata</taxon>
        <taxon>Euteleostomi</taxon>
        <taxon>Mammalia</taxon>
        <taxon>Eutheria</taxon>
        <taxon>Euarchontoglires</taxon>
        <taxon>Glires</taxon>
        <taxon>Lagomorpha</taxon>
        <taxon>Leporidae</taxon>
        <taxon>Oryctolagus</taxon>
    </lineage>
</organism>
<evidence type="ECO:0000256" key="7">
    <source>
        <dbReference type="ARBA" id="ARBA00023242"/>
    </source>
</evidence>
<feature type="region of interest" description="Disordered" evidence="10">
    <location>
        <begin position="690"/>
        <end position="810"/>
    </location>
</feature>
<evidence type="ECO:0000256" key="2">
    <source>
        <dbReference type="ARBA" id="ARBA00009681"/>
    </source>
</evidence>
<feature type="compositionally biased region" description="Basic and acidic residues" evidence="10">
    <location>
        <begin position="336"/>
        <end position="349"/>
    </location>
</feature>
<evidence type="ECO:0000256" key="5">
    <source>
        <dbReference type="ARBA" id="ARBA00023159"/>
    </source>
</evidence>
<feature type="compositionally biased region" description="Gly residues" evidence="10">
    <location>
        <begin position="321"/>
        <end position="335"/>
    </location>
</feature>
<dbReference type="FunCoup" id="A0A5F9CMB2">
    <property type="interactions" value="1788"/>
</dbReference>
<keyword evidence="7" id="KW-0539">Nucleus</keyword>
<evidence type="ECO:0000256" key="9">
    <source>
        <dbReference type="ARBA" id="ARBA00031968"/>
    </source>
</evidence>
<feature type="region of interest" description="Disordered" evidence="10">
    <location>
        <begin position="224"/>
        <end position="525"/>
    </location>
</feature>
<keyword evidence="4" id="KW-0805">Transcription regulation</keyword>
<feature type="compositionally biased region" description="Basic and acidic residues" evidence="10">
    <location>
        <begin position="735"/>
        <end position="749"/>
    </location>
</feature>
<comment type="subcellular location">
    <subcellularLocation>
        <location evidence="1">Nucleus</location>
    </subcellularLocation>
</comment>
<accession>A0A5F9CMB2</accession>
<dbReference type="GO" id="GO:0010628">
    <property type="term" value="P:positive regulation of gene expression"/>
    <property type="evidence" value="ECO:0007669"/>
    <property type="project" value="TreeGrafter"/>
</dbReference>
<evidence type="ECO:0000256" key="4">
    <source>
        <dbReference type="ARBA" id="ARBA00023015"/>
    </source>
</evidence>
<evidence type="ECO:0000256" key="1">
    <source>
        <dbReference type="ARBA" id="ARBA00004123"/>
    </source>
</evidence>
<evidence type="ECO:0000256" key="10">
    <source>
        <dbReference type="SAM" id="MobiDB-lite"/>
    </source>
</evidence>
<dbReference type="Proteomes" id="UP000001811">
    <property type="component" value="Unplaced"/>
</dbReference>
<dbReference type="GeneTree" id="ENSGT00390000000259"/>
<reference evidence="12" key="3">
    <citation type="submission" date="2025-09" db="UniProtKB">
        <authorList>
            <consortium name="Ensembl"/>
        </authorList>
    </citation>
    <scope>IDENTIFICATION</scope>
    <source>
        <strain evidence="12">Thorbecke</strain>
    </source>
</reference>
<feature type="compositionally biased region" description="Pro residues" evidence="10">
    <location>
        <begin position="445"/>
        <end position="455"/>
    </location>
</feature>
<feature type="region of interest" description="Disordered" evidence="10">
    <location>
        <begin position="641"/>
        <end position="678"/>
    </location>
</feature>
<dbReference type="SMR" id="A0A5F9CMB2"/>
<dbReference type="SUPFAM" id="SSF47676">
    <property type="entry name" value="Conserved domain common to transcription factors TFIIS, elongin A, CRSP70"/>
    <property type="match status" value="1"/>
</dbReference>
<keyword evidence="13" id="KW-1185">Reference proteome</keyword>
<dbReference type="InterPro" id="IPR042376">
    <property type="entry name" value="MED26"/>
</dbReference>
<reference evidence="12" key="2">
    <citation type="submission" date="2025-08" db="UniProtKB">
        <authorList>
            <consortium name="Ensembl"/>
        </authorList>
    </citation>
    <scope>IDENTIFICATION</scope>
    <source>
        <strain evidence="12">Thorbecke</strain>
    </source>
</reference>
<evidence type="ECO:0000256" key="6">
    <source>
        <dbReference type="ARBA" id="ARBA00023163"/>
    </source>
</evidence>
<dbReference type="Pfam" id="PF15694">
    <property type="entry name" value="Med26_M"/>
    <property type="match status" value="1"/>
</dbReference>
<keyword evidence="6" id="KW-0804">Transcription</keyword>
<dbReference type="PANTHER" id="PTHR15201">
    <property type="entry name" value="CRSP70"/>
    <property type="match status" value="1"/>
</dbReference>
<feature type="compositionally biased region" description="Basic residues" evidence="10">
    <location>
        <begin position="690"/>
        <end position="702"/>
    </location>
</feature>
<name>A0A5F9CMB2_RABIT</name>
<dbReference type="InterPro" id="IPR031417">
    <property type="entry name" value="Med26_Mid"/>
</dbReference>
<dbReference type="InterPro" id="IPR003617">
    <property type="entry name" value="TFIIS/CRSP70_N_sub"/>
</dbReference>
<dbReference type="InterPro" id="IPR017923">
    <property type="entry name" value="TFIIS_N"/>
</dbReference>
<evidence type="ECO:0000313" key="13">
    <source>
        <dbReference type="Proteomes" id="UP000001811"/>
    </source>
</evidence>
<feature type="compositionally biased region" description="Low complexity" evidence="10">
    <location>
        <begin position="712"/>
        <end position="725"/>
    </location>
</feature>
<feature type="compositionally biased region" description="Pro residues" evidence="10">
    <location>
        <begin position="664"/>
        <end position="673"/>
    </location>
</feature>